<dbReference type="PANTHER" id="PTHR40254:SF1">
    <property type="entry name" value="BLR0577 PROTEIN"/>
    <property type="match status" value="1"/>
</dbReference>
<accession>A0A2D0KN55</accession>
<keyword evidence="3" id="KW-1185">Reference proteome</keyword>
<sequence>MNTITIIGSGPRGMSVLERLVTRLNDNPGKYNLDIILVDYHKIGQGRIWDSSQSENYIMNTLSTEISAFSGHGSIDEARPGYGPSFAEWWRNEFNDFEKYQGYAPRKYYGKYLEFVYKTIKKHLPIGIKLIERNDLITDIEKDNGGYYVVSKNHLKWKSNAIILTTGHSKNEYSDKINKLSNFSERNSEIKFFGDGYASEMVLSSIKPNESVGIIGLGLSFFDIISELTEGRGGQFIEKKGDFIYLPSKLEPNLYCGSRSGLPILARGKNEKSSDYKHEHRIFTISKVKKLRSRRKNNLDFIEDIWKLLEAEVNYVYFNQIIINEIGINSSKTFTSAIVNENIEDSKKLSLIASEILGREVLSLNLKTLARPFSKKNFTNIEEWENSLILLLSDDLSEAESGNISSPLKSALDVLRNSRDNIRAAVDFGGLSPNDHKLFLYEYLPIITLLSAGPPLFRIKQLIALIKAGVVTIVPPNMDISYNDKTYILCSDAVNNYQQPVTTLIDARIPTVSLQTDKNPLIKNLFNKGIFSPFVNHGDNNLAFVTGGVNVTTSPFHPIGADNEIHHNLFVLGIPTEHTRWFMQSGSSRPSHWIDFMIDADSIANSALEIINYK</sequence>
<name>A0A2D0KN55_9GAMM</name>
<evidence type="ECO:0000313" key="2">
    <source>
        <dbReference type="EMBL" id="PHM64869.1"/>
    </source>
</evidence>
<comment type="caution">
    <text evidence="2">The sequence shown here is derived from an EMBL/GenBank/DDBJ whole genome shotgun (WGS) entry which is preliminary data.</text>
</comment>
<gene>
    <name evidence="2" type="ORF">Xsto_02623</name>
</gene>
<dbReference type="InterPro" id="IPR038732">
    <property type="entry name" value="HpyO/CreE_NAD-binding"/>
</dbReference>
<feature type="domain" description="FAD-dependent urate hydroxylase HpyO/Asp monooxygenase CreE-like FAD/NAD(P)-binding" evidence="1">
    <location>
        <begin position="6"/>
        <end position="168"/>
    </location>
</feature>
<reference evidence="2 3" key="1">
    <citation type="journal article" date="2017" name="Nat. Microbiol.">
        <title>Natural product diversity associated with the nematode symbionts Photorhabdus and Xenorhabdus.</title>
        <authorList>
            <person name="Tobias N.J."/>
            <person name="Wolff H."/>
            <person name="Djahanschiri B."/>
            <person name="Grundmann F."/>
            <person name="Kronenwerth M."/>
            <person name="Shi Y.M."/>
            <person name="Simonyi S."/>
            <person name="Grun P."/>
            <person name="Shapiro-Ilan D."/>
            <person name="Pidot S.J."/>
            <person name="Stinear T.P."/>
            <person name="Ebersberger I."/>
            <person name="Bode H.B."/>
        </authorList>
    </citation>
    <scope>NUCLEOTIDE SEQUENCE [LARGE SCALE GENOMIC DNA]</scope>
    <source>
        <strain evidence="2 3">DSM 17904</strain>
    </source>
</reference>
<proteinExistence type="predicted"/>
<evidence type="ECO:0000313" key="3">
    <source>
        <dbReference type="Proteomes" id="UP000222366"/>
    </source>
</evidence>
<evidence type="ECO:0000259" key="1">
    <source>
        <dbReference type="Pfam" id="PF13454"/>
    </source>
</evidence>
<organism evidence="2 3">
    <name type="scientific">Xenorhabdus stockiae</name>
    <dbReference type="NCBI Taxonomy" id="351614"/>
    <lineage>
        <taxon>Bacteria</taxon>
        <taxon>Pseudomonadati</taxon>
        <taxon>Pseudomonadota</taxon>
        <taxon>Gammaproteobacteria</taxon>
        <taxon>Enterobacterales</taxon>
        <taxon>Morganellaceae</taxon>
        <taxon>Xenorhabdus</taxon>
    </lineage>
</organism>
<dbReference type="AlphaFoldDB" id="A0A2D0KN55"/>
<dbReference type="InterPro" id="IPR052189">
    <property type="entry name" value="L-asp_N-monooxygenase_NS-form"/>
</dbReference>
<dbReference type="RefSeq" id="WP_099125313.1">
    <property type="nucleotide sequence ID" value="NZ_CAWNRH010000097.1"/>
</dbReference>
<dbReference type="Pfam" id="PF13454">
    <property type="entry name" value="NAD_binding_9"/>
    <property type="match status" value="1"/>
</dbReference>
<protein>
    <recommendedName>
        <fullName evidence="1">FAD-dependent urate hydroxylase HpyO/Asp monooxygenase CreE-like FAD/NAD(P)-binding domain-containing protein</fullName>
    </recommendedName>
</protein>
<dbReference type="PANTHER" id="PTHR40254">
    <property type="entry name" value="BLR0577 PROTEIN"/>
    <property type="match status" value="1"/>
</dbReference>
<dbReference type="InterPro" id="IPR036188">
    <property type="entry name" value="FAD/NAD-bd_sf"/>
</dbReference>
<dbReference type="Proteomes" id="UP000222366">
    <property type="component" value="Unassembled WGS sequence"/>
</dbReference>
<dbReference type="EMBL" id="NJAJ01000023">
    <property type="protein sequence ID" value="PHM64869.1"/>
    <property type="molecule type" value="Genomic_DNA"/>
</dbReference>
<dbReference type="SUPFAM" id="SSF51905">
    <property type="entry name" value="FAD/NAD(P)-binding domain"/>
    <property type="match status" value="1"/>
</dbReference>